<evidence type="ECO:0008006" key="4">
    <source>
        <dbReference type="Google" id="ProtNLM"/>
    </source>
</evidence>
<proteinExistence type="predicted"/>
<reference evidence="3" key="1">
    <citation type="submission" date="2016-10" db="EMBL/GenBank/DDBJ databases">
        <authorList>
            <person name="Varghese N."/>
            <person name="Submissions S."/>
        </authorList>
    </citation>
    <scope>NUCLEOTIDE SEQUENCE [LARGE SCALE GENOMIC DNA]</scope>
    <source>
        <strain evidence="3">DSM 26879</strain>
    </source>
</reference>
<dbReference type="AlphaFoldDB" id="A0A1I6GL04"/>
<protein>
    <recommendedName>
        <fullName evidence="4">Sulfotransferase family protein</fullName>
    </recommendedName>
</protein>
<dbReference type="InterPro" id="IPR027417">
    <property type="entry name" value="P-loop_NTPase"/>
</dbReference>
<dbReference type="Proteomes" id="UP000199478">
    <property type="component" value="Unassembled WGS sequence"/>
</dbReference>
<keyword evidence="3" id="KW-1185">Reference proteome</keyword>
<dbReference type="Pfam" id="PF17784">
    <property type="entry name" value="Sulfotransfer_4"/>
    <property type="match status" value="1"/>
</dbReference>
<evidence type="ECO:0000313" key="2">
    <source>
        <dbReference type="EMBL" id="SFR42883.1"/>
    </source>
</evidence>
<gene>
    <name evidence="2" type="ORF">SAMN04488005_1834</name>
</gene>
<evidence type="ECO:0000313" key="3">
    <source>
        <dbReference type="Proteomes" id="UP000199478"/>
    </source>
</evidence>
<sequence>MTLSKARTYNWGYALGLEIIGAGFGRTGTDSLKKALDILGFGPCHHMYEIRENLDLLPAWVDVSQGGAPDWDTMFDGFRSQVDWPGAAYWEDLAAHYPQAKVILTTRDFDKWYASMQATIIPFIAARGQFEEPHQNAIGNMVQRAVVDRIFDGAWDDKDHAKKCFEAHIARVKARLSPERLLVFDVSTGWRDLCQFLDVPAPNEPFPKGNSAADFQKKRQPTNPE</sequence>
<dbReference type="RefSeq" id="WP_242650984.1">
    <property type="nucleotide sequence ID" value="NZ_FOYP01000001.1"/>
</dbReference>
<dbReference type="SUPFAM" id="SSF52540">
    <property type="entry name" value="P-loop containing nucleoside triphosphate hydrolases"/>
    <property type="match status" value="1"/>
</dbReference>
<dbReference type="PANTHER" id="PTHR36978:SF4">
    <property type="entry name" value="P-LOOP CONTAINING NUCLEOSIDE TRIPHOSPHATE HYDROLASE PROTEIN"/>
    <property type="match status" value="1"/>
</dbReference>
<organism evidence="2 3">
    <name type="scientific">Yoonia tamlensis</name>
    <dbReference type="NCBI Taxonomy" id="390270"/>
    <lineage>
        <taxon>Bacteria</taxon>
        <taxon>Pseudomonadati</taxon>
        <taxon>Pseudomonadota</taxon>
        <taxon>Alphaproteobacteria</taxon>
        <taxon>Rhodobacterales</taxon>
        <taxon>Paracoccaceae</taxon>
        <taxon>Yoonia</taxon>
    </lineage>
</organism>
<dbReference type="EMBL" id="FOYP01000001">
    <property type="protein sequence ID" value="SFR42883.1"/>
    <property type="molecule type" value="Genomic_DNA"/>
</dbReference>
<evidence type="ECO:0000256" key="1">
    <source>
        <dbReference type="SAM" id="MobiDB-lite"/>
    </source>
</evidence>
<dbReference type="STRING" id="390270.SAMN04488005_1834"/>
<name>A0A1I6GL04_9RHOB</name>
<dbReference type="InterPro" id="IPR040632">
    <property type="entry name" value="Sulfotransfer_4"/>
</dbReference>
<dbReference type="Gene3D" id="3.40.50.300">
    <property type="entry name" value="P-loop containing nucleotide triphosphate hydrolases"/>
    <property type="match status" value="1"/>
</dbReference>
<dbReference type="PANTHER" id="PTHR36978">
    <property type="entry name" value="P-LOOP CONTAINING NUCLEOTIDE TRIPHOSPHATE HYDROLASE"/>
    <property type="match status" value="1"/>
</dbReference>
<feature type="region of interest" description="Disordered" evidence="1">
    <location>
        <begin position="205"/>
        <end position="225"/>
    </location>
</feature>
<accession>A0A1I6GL04</accession>